<dbReference type="InterPro" id="IPR021815">
    <property type="entry name" value="TsiV"/>
</dbReference>
<evidence type="ECO:0008006" key="3">
    <source>
        <dbReference type="Google" id="ProtNLM"/>
    </source>
</evidence>
<evidence type="ECO:0000313" key="2">
    <source>
        <dbReference type="Proteomes" id="UP000060630"/>
    </source>
</evidence>
<name>A0A106QDA0_9BURK</name>
<reference evidence="1 2" key="1">
    <citation type="submission" date="2015-11" db="EMBL/GenBank/DDBJ databases">
        <title>Expanding the genomic diversity of Burkholderia species for the development of highly accurate diagnostics.</title>
        <authorList>
            <person name="Sahl J."/>
            <person name="Keim P."/>
            <person name="Wagner D."/>
        </authorList>
    </citation>
    <scope>NUCLEOTIDE SEQUENCE [LARGE SCALE GENOMIC DNA]</scope>
    <source>
        <strain evidence="1 2">MSMB2087WGS</strain>
    </source>
</reference>
<gene>
    <name evidence="1" type="ORF">WL29_21680</name>
</gene>
<proteinExistence type="predicted"/>
<dbReference type="RefSeq" id="WP_060192337.1">
    <property type="nucleotide sequence ID" value="NZ_LPHD01000049.1"/>
</dbReference>
<dbReference type="Proteomes" id="UP000060630">
    <property type="component" value="Unassembled WGS sequence"/>
</dbReference>
<protein>
    <recommendedName>
        <fullName evidence="3">DUF3396 domain-containing protein</fullName>
    </recommendedName>
</protein>
<sequence>MSNSDWMALVQQHPESLLLPGAMLMKGGPSDYVGAAFAFTGTLFFDGAHEKAVRDQVCDCFDEYRAVAGDHLTWLWREEPPAGPAVQPFADAKAMRKLSADLSEDDLFSFCYTSGVKKDDASPYLFHVSGERGWKARKKSKPLSVLVFSLPILPVEQNPLVLLRLFYSFAKRLKPLHGFAGHSLVMSASRVDENEPTQAFMAEKMKGLDVGDSVFMSSRLRGGFKTVSWLTALSSELLSKVGTVDDLRQELPPSWFAFYDYGGGLVIQAGARPDIGSVELGLPPAYVLANHALQAARIPAFETFHGTSHDGEPRIMGAAADAWLRRLDVAPDELLSYKARLLNEPKLDAGNTVNESRL</sequence>
<dbReference type="Pfam" id="PF11876">
    <property type="entry name" value="TsiV"/>
    <property type="match status" value="1"/>
</dbReference>
<accession>A0A106QDA0</accession>
<evidence type="ECO:0000313" key="1">
    <source>
        <dbReference type="EMBL" id="KWA83979.1"/>
    </source>
</evidence>
<dbReference type="EMBL" id="LPHD01000049">
    <property type="protein sequence ID" value="KWA83979.1"/>
    <property type="molecule type" value="Genomic_DNA"/>
</dbReference>
<dbReference type="AlphaFoldDB" id="A0A106QDA0"/>
<comment type="caution">
    <text evidence="1">The sequence shown here is derived from an EMBL/GenBank/DDBJ whole genome shotgun (WGS) entry which is preliminary data.</text>
</comment>
<organism evidence="1 2">
    <name type="scientific">Burkholderia ubonensis</name>
    <dbReference type="NCBI Taxonomy" id="101571"/>
    <lineage>
        <taxon>Bacteria</taxon>
        <taxon>Pseudomonadati</taxon>
        <taxon>Pseudomonadota</taxon>
        <taxon>Betaproteobacteria</taxon>
        <taxon>Burkholderiales</taxon>
        <taxon>Burkholderiaceae</taxon>
        <taxon>Burkholderia</taxon>
        <taxon>Burkholderia cepacia complex</taxon>
    </lineage>
</organism>